<evidence type="ECO:0000259" key="4">
    <source>
        <dbReference type="Pfam" id="PF00891"/>
    </source>
</evidence>
<dbReference type="InterPro" id="IPR016461">
    <property type="entry name" value="COMT-like"/>
</dbReference>
<dbReference type="SUPFAM" id="SSF46785">
    <property type="entry name" value="Winged helix' DNA-binding domain"/>
    <property type="match status" value="1"/>
</dbReference>
<reference evidence="6 7" key="1">
    <citation type="journal article" date="2024" name="Science">
        <title>Giant polyketide synthase enzymes in the biosynthesis of giant marine polyether toxins.</title>
        <authorList>
            <person name="Fallon T.R."/>
            <person name="Shende V.V."/>
            <person name="Wierzbicki I.H."/>
            <person name="Pendleton A.L."/>
            <person name="Watervoot N.F."/>
            <person name="Auber R.P."/>
            <person name="Gonzalez D.J."/>
            <person name="Wisecaver J.H."/>
            <person name="Moore B.S."/>
        </authorList>
    </citation>
    <scope>NUCLEOTIDE SEQUENCE [LARGE SCALE GENOMIC DNA]</scope>
    <source>
        <strain evidence="6 7">12B1</strain>
    </source>
</reference>
<keyword evidence="7" id="KW-1185">Reference proteome</keyword>
<organism evidence="6 7">
    <name type="scientific">Prymnesium parvum</name>
    <name type="common">Toxic golden alga</name>
    <dbReference type="NCBI Taxonomy" id="97485"/>
    <lineage>
        <taxon>Eukaryota</taxon>
        <taxon>Haptista</taxon>
        <taxon>Haptophyta</taxon>
        <taxon>Prymnesiophyceae</taxon>
        <taxon>Prymnesiales</taxon>
        <taxon>Prymnesiaceae</taxon>
        <taxon>Prymnesium</taxon>
    </lineage>
</organism>
<dbReference type="AlphaFoldDB" id="A0AB34IM92"/>
<dbReference type="PANTHER" id="PTHR43712">
    <property type="entry name" value="PUTATIVE (AFU_ORTHOLOGUE AFUA_4G14580)-RELATED"/>
    <property type="match status" value="1"/>
</dbReference>
<dbReference type="InterPro" id="IPR029063">
    <property type="entry name" value="SAM-dependent_MTases_sf"/>
</dbReference>
<dbReference type="InterPro" id="IPR036390">
    <property type="entry name" value="WH_DNA-bd_sf"/>
</dbReference>
<dbReference type="Pfam" id="PF08100">
    <property type="entry name" value="Dimerisation"/>
    <property type="match status" value="1"/>
</dbReference>
<accession>A0AB34IM92</accession>
<evidence type="ECO:0000313" key="6">
    <source>
        <dbReference type="EMBL" id="KAL1500481.1"/>
    </source>
</evidence>
<dbReference type="GO" id="GO:0008171">
    <property type="term" value="F:O-methyltransferase activity"/>
    <property type="evidence" value="ECO:0007669"/>
    <property type="project" value="InterPro"/>
</dbReference>
<dbReference type="CDD" id="cd02440">
    <property type="entry name" value="AdoMet_MTases"/>
    <property type="match status" value="1"/>
</dbReference>
<gene>
    <name evidence="6" type="ORF">AB1Y20_013138</name>
</gene>
<dbReference type="InterPro" id="IPR001077">
    <property type="entry name" value="COMT_C"/>
</dbReference>
<dbReference type="Gene3D" id="3.40.50.150">
    <property type="entry name" value="Vaccinia Virus protein VP39"/>
    <property type="match status" value="1"/>
</dbReference>
<dbReference type="SUPFAM" id="SSF53335">
    <property type="entry name" value="S-adenosyl-L-methionine-dependent methyltransferases"/>
    <property type="match status" value="1"/>
</dbReference>
<evidence type="ECO:0000259" key="5">
    <source>
        <dbReference type="Pfam" id="PF08100"/>
    </source>
</evidence>
<evidence type="ECO:0000313" key="7">
    <source>
        <dbReference type="Proteomes" id="UP001515480"/>
    </source>
</evidence>
<dbReference type="InterPro" id="IPR012967">
    <property type="entry name" value="COMT_dimerisation"/>
</dbReference>
<dbReference type="InterPro" id="IPR036388">
    <property type="entry name" value="WH-like_DNA-bd_sf"/>
</dbReference>
<feature type="domain" description="O-methyltransferase dimerisation" evidence="5">
    <location>
        <begin position="51"/>
        <end position="128"/>
    </location>
</feature>
<name>A0AB34IM92_PRYPA</name>
<dbReference type="Proteomes" id="UP001515480">
    <property type="component" value="Unassembled WGS sequence"/>
</dbReference>
<keyword evidence="3" id="KW-0949">S-adenosyl-L-methionine</keyword>
<evidence type="ECO:0008006" key="8">
    <source>
        <dbReference type="Google" id="ProtNLM"/>
    </source>
</evidence>
<comment type="caution">
    <text evidence="6">The sequence shown here is derived from an EMBL/GenBank/DDBJ whole genome shotgun (WGS) entry which is preliminary data.</text>
</comment>
<evidence type="ECO:0000256" key="2">
    <source>
        <dbReference type="ARBA" id="ARBA00022679"/>
    </source>
</evidence>
<dbReference type="GO" id="GO:0046983">
    <property type="term" value="F:protein dimerization activity"/>
    <property type="evidence" value="ECO:0007669"/>
    <property type="project" value="InterPro"/>
</dbReference>
<dbReference type="Pfam" id="PF00891">
    <property type="entry name" value="Methyltransf_2"/>
    <property type="match status" value="1"/>
</dbReference>
<dbReference type="PANTHER" id="PTHR43712:SF2">
    <property type="entry name" value="O-METHYLTRANSFERASE CICE"/>
    <property type="match status" value="1"/>
</dbReference>
<dbReference type="Gene3D" id="1.10.10.10">
    <property type="entry name" value="Winged helix-like DNA-binding domain superfamily/Winged helix DNA-binding domain"/>
    <property type="match status" value="1"/>
</dbReference>
<proteinExistence type="predicted"/>
<dbReference type="EMBL" id="JBGBPQ010000023">
    <property type="protein sequence ID" value="KAL1500481.1"/>
    <property type="molecule type" value="Genomic_DNA"/>
</dbReference>
<dbReference type="PROSITE" id="PS51683">
    <property type="entry name" value="SAM_OMT_II"/>
    <property type="match status" value="1"/>
</dbReference>
<dbReference type="GO" id="GO:0032259">
    <property type="term" value="P:methylation"/>
    <property type="evidence" value="ECO:0007669"/>
    <property type="project" value="UniProtKB-KW"/>
</dbReference>
<protein>
    <recommendedName>
        <fullName evidence="8">O-methyltransferase domain-containing protein</fullName>
    </recommendedName>
</protein>
<evidence type="ECO:0000256" key="3">
    <source>
        <dbReference type="ARBA" id="ARBA00022691"/>
    </source>
</evidence>
<keyword evidence="1" id="KW-0489">Methyltransferase</keyword>
<sequence length="381" mass="40744">MLRLAPRLPTRALVRHALRAHALPLARPALPSGTRLFASAPADDIDVDNVAYGFMASQALFTGLEMGLFDAIAAGPEAGLNIDELKAAANCSAPRLQTLVTSLVAIKSLKRTPDGRYTLSPNTARFLVQSSKQYYGDYLKYQMGRQFYHRMGALPDVMTSGEAPSYASWFSDPETAATYTQAQHNGSVATAKYLIKKKLQLGDAATMLDVGGGSGAFSYVFTEATPGLSSTVLELPEVCRTGEAIKAKQPVSVQERVKFVELDATSPDWPVNDAAYDVVLMSYISGSVPESIIGALYANAYKALKPGGRLLVHDFMVDNSLDGPPLGALWALQHVTVNADGLGLCPQGVIERMGSAGFDPSACETMEMITGLTKLIVAYKP</sequence>
<feature type="domain" description="O-methyltransferase C-terminal" evidence="4">
    <location>
        <begin position="165"/>
        <end position="343"/>
    </location>
</feature>
<keyword evidence="2" id="KW-0808">Transferase</keyword>
<evidence type="ECO:0000256" key="1">
    <source>
        <dbReference type="ARBA" id="ARBA00022603"/>
    </source>
</evidence>